<keyword evidence="3" id="KW-1185">Reference proteome</keyword>
<dbReference type="GO" id="GO:0004487">
    <property type="term" value="F:methylenetetrahydrofolate dehydrogenase (NAD+) activity"/>
    <property type="evidence" value="ECO:0007669"/>
    <property type="project" value="TreeGrafter"/>
</dbReference>
<dbReference type="Gene3D" id="3.40.50.10860">
    <property type="entry name" value="Leucine Dehydrogenase, chain A, domain 1"/>
    <property type="match status" value="1"/>
</dbReference>
<dbReference type="PRINTS" id="PR00085">
    <property type="entry name" value="THFDHDRGNASE"/>
</dbReference>
<dbReference type="GO" id="GO:0009113">
    <property type="term" value="P:purine nucleobase biosynthetic process"/>
    <property type="evidence" value="ECO:0007669"/>
    <property type="project" value="TreeGrafter"/>
</dbReference>
<dbReference type="Gene3D" id="3.40.50.720">
    <property type="entry name" value="NAD(P)-binding Rossmann-like Domain"/>
    <property type="match status" value="1"/>
</dbReference>
<dbReference type="STRING" id="56484.A0A1Y2FD82"/>
<dbReference type="GeneID" id="63784806"/>
<dbReference type="SUPFAM" id="SSF51735">
    <property type="entry name" value="NAD(P)-binding Rossmann-fold domains"/>
    <property type="match status" value="1"/>
</dbReference>
<sequence length="331" mass="36586">MAMRSICRVISAAKIAEPFQQEIKSNVAKLGYSPVLRAFLANSDPSAKEYADWTAKTATGLGITFDLQQIKREELEAAILDANKNPKVNGIMNYWPVFDNVMEDTRVQQQVDPLKDVEGFSPVFIRNLYDNVRFFDPPANLIKSILPATPLALVKALEHLAVYNPLLEEGSRLYGKTITIVNRSEIVGRPLAALCANDGATVYSVDVTGIRKYTRDRLKLERHRFEEVEMTVEQAAQLSDVVICGVPSPAYKFPSASLKDGAIAINFSSAKNFDKDTVKEHASIYVPSIGKVTILMLLRNLLRLSQNQHNLAVVSQSSVSAKSAMDVRASL</sequence>
<comment type="caution">
    <text evidence="2">The sequence shown here is derived from an EMBL/GenBank/DDBJ whole genome shotgun (WGS) entry which is preliminary data.</text>
</comment>
<organism evidence="2 3">
    <name type="scientific">Protomyces lactucae-debilis</name>
    <dbReference type="NCBI Taxonomy" id="2754530"/>
    <lineage>
        <taxon>Eukaryota</taxon>
        <taxon>Fungi</taxon>
        <taxon>Dikarya</taxon>
        <taxon>Ascomycota</taxon>
        <taxon>Taphrinomycotina</taxon>
        <taxon>Taphrinomycetes</taxon>
        <taxon>Taphrinales</taxon>
        <taxon>Protomycetaceae</taxon>
        <taxon>Protomyces</taxon>
    </lineage>
</organism>
<dbReference type="OrthoDB" id="41403at2759"/>
<dbReference type="AlphaFoldDB" id="A0A1Y2FD82"/>
<evidence type="ECO:0000313" key="3">
    <source>
        <dbReference type="Proteomes" id="UP000193685"/>
    </source>
</evidence>
<dbReference type="Pfam" id="PF00763">
    <property type="entry name" value="THF_DHG_CYH"/>
    <property type="match status" value="1"/>
</dbReference>
<name>A0A1Y2FD82_PROLT</name>
<dbReference type="InterPro" id="IPR000672">
    <property type="entry name" value="THF_DH/CycHdrlase"/>
</dbReference>
<dbReference type="PANTHER" id="PTHR48099">
    <property type="entry name" value="C-1-TETRAHYDROFOLATE SYNTHASE, CYTOPLASMIC-RELATED"/>
    <property type="match status" value="1"/>
</dbReference>
<protein>
    <recommendedName>
        <fullName evidence="1">Tetrahydrofolate dehydrogenase/cyclohydrolase catalytic domain-containing protein</fullName>
    </recommendedName>
</protein>
<reference evidence="2 3" key="1">
    <citation type="submission" date="2016-07" db="EMBL/GenBank/DDBJ databases">
        <title>Pervasive Adenine N6-methylation of Active Genes in Fungi.</title>
        <authorList>
            <consortium name="DOE Joint Genome Institute"/>
            <person name="Mondo S.J."/>
            <person name="Dannebaum R.O."/>
            <person name="Kuo R.C."/>
            <person name="Labutti K."/>
            <person name="Haridas S."/>
            <person name="Kuo A."/>
            <person name="Salamov A."/>
            <person name="Ahrendt S.R."/>
            <person name="Lipzen A."/>
            <person name="Sullivan W."/>
            <person name="Andreopoulos W.B."/>
            <person name="Clum A."/>
            <person name="Lindquist E."/>
            <person name="Daum C."/>
            <person name="Ramamoorthy G.K."/>
            <person name="Gryganskyi A."/>
            <person name="Culley D."/>
            <person name="Magnuson J.K."/>
            <person name="James T.Y."/>
            <person name="O'Malley M.A."/>
            <person name="Stajich J.E."/>
            <person name="Spatafora J.W."/>
            <person name="Visel A."/>
            <person name="Grigoriev I.V."/>
        </authorList>
    </citation>
    <scope>NUCLEOTIDE SEQUENCE [LARGE SCALE GENOMIC DNA]</scope>
    <source>
        <strain evidence="2 3">12-1054</strain>
    </source>
</reference>
<evidence type="ECO:0000259" key="1">
    <source>
        <dbReference type="Pfam" id="PF00763"/>
    </source>
</evidence>
<dbReference type="SUPFAM" id="SSF53223">
    <property type="entry name" value="Aminoacid dehydrogenase-like, N-terminal domain"/>
    <property type="match status" value="1"/>
</dbReference>
<dbReference type="OMA" id="CKVITAE"/>
<accession>A0A1Y2FD82</accession>
<gene>
    <name evidence="2" type="ORF">BCR37DRAFT_358030</name>
</gene>
<dbReference type="Proteomes" id="UP000193685">
    <property type="component" value="Unassembled WGS sequence"/>
</dbReference>
<dbReference type="GO" id="GO:0006730">
    <property type="term" value="P:one-carbon metabolic process"/>
    <property type="evidence" value="ECO:0007669"/>
    <property type="project" value="UniProtKB-KW"/>
</dbReference>
<dbReference type="RefSeq" id="XP_040725017.1">
    <property type="nucleotide sequence ID" value="XM_040868207.1"/>
</dbReference>
<dbReference type="InterPro" id="IPR046346">
    <property type="entry name" value="Aminoacid_DH-like_N_sf"/>
</dbReference>
<dbReference type="GO" id="GO:0004488">
    <property type="term" value="F:methylenetetrahydrofolate dehydrogenase (NADP+) activity"/>
    <property type="evidence" value="ECO:0007669"/>
    <property type="project" value="InterPro"/>
</dbReference>
<dbReference type="GO" id="GO:0005829">
    <property type="term" value="C:cytosol"/>
    <property type="evidence" value="ECO:0007669"/>
    <property type="project" value="TreeGrafter"/>
</dbReference>
<dbReference type="EMBL" id="MCFI01000010">
    <property type="protein sequence ID" value="ORY81883.1"/>
    <property type="molecule type" value="Genomic_DNA"/>
</dbReference>
<dbReference type="InterPro" id="IPR020630">
    <property type="entry name" value="THF_DH/CycHdrlase_cat_dom"/>
</dbReference>
<dbReference type="InterPro" id="IPR036291">
    <property type="entry name" value="NAD(P)-bd_dom_sf"/>
</dbReference>
<proteinExistence type="predicted"/>
<dbReference type="PANTHER" id="PTHR48099:SF3">
    <property type="entry name" value="METHYLENETETRAHYDROFOLATE DEHYDROGENASE [NAD(+)]"/>
    <property type="match status" value="1"/>
</dbReference>
<evidence type="ECO:0000313" key="2">
    <source>
        <dbReference type="EMBL" id="ORY81883.1"/>
    </source>
</evidence>
<feature type="domain" description="Tetrahydrofolate dehydrogenase/cyclohydrolase catalytic" evidence="1">
    <location>
        <begin position="10"/>
        <end position="118"/>
    </location>
</feature>